<evidence type="ECO:0000313" key="2">
    <source>
        <dbReference type="EMBL" id="KAH3686057.1"/>
    </source>
</evidence>
<reference evidence="2" key="2">
    <citation type="submission" date="2021-01" db="EMBL/GenBank/DDBJ databases">
        <authorList>
            <person name="Schikora-Tamarit M.A."/>
        </authorList>
    </citation>
    <scope>NUCLEOTIDE SEQUENCE</scope>
    <source>
        <strain evidence="2">CBS2887</strain>
    </source>
</reference>
<dbReference type="Proteomes" id="UP000774326">
    <property type="component" value="Unassembled WGS sequence"/>
</dbReference>
<dbReference type="Gene3D" id="3.40.50.1820">
    <property type="entry name" value="alpha/beta hydrolase"/>
    <property type="match status" value="1"/>
</dbReference>
<feature type="domain" description="Carboxylesterase type B" evidence="1">
    <location>
        <begin position="13"/>
        <end position="511"/>
    </location>
</feature>
<evidence type="ECO:0000259" key="1">
    <source>
        <dbReference type="Pfam" id="PF00135"/>
    </source>
</evidence>
<dbReference type="InterPro" id="IPR002018">
    <property type="entry name" value="CarbesteraseB"/>
</dbReference>
<dbReference type="PANTHER" id="PTHR43142">
    <property type="entry name" value="CARBOXYLIC ESTER HYDROLASE"/>
    <property type="match status" value="1"/>
</dbReference>
<reference evidence="2" key="1">
    <citation type="journal article" date="2021" name="Open Biol.">
        <title>Shared evolutionary footprints suggest mitochondrial oxidative damage underlies multiple complex I losses in fungi.</title>
        <authorList>
            <person name="Schikora-Tamarit M.A."/>
            <person name="Marcet-Houben M."/>
            <person name="Nosek J."/>
            <person name="Gabaldon T."/>
        </authorList>
    </citation>
    <scope>NUCLEOTIDE SEQUENCE</scope>
    <source>
        <strain evidence="2">CBS2887</strain>
    </source>
</reference>
<accession>A0A9P8Q800</accession>
<dbReference type="SUPFAM" id="SSF53474">
    <property type="entry name" value="alpha/beta-Hydrolases"/>
    <property type="match status" value="1"/>
</dbReference>
<organism evidence="2 3">
    <name type="scientific">Wickerhamomyces pijperi</name>
    <name type="common">Yeast</name>
    <name type="synonym">Pichia pijperi</name>
    <dbReference type="NCBI Taxonomy" id="599730"/>
    <lineage>
        <taxon>Eukaryota</taxon>
        <taxon>Fungi</taxon>
        <taxon>Dikarya</taxon>
        <taxon>Ascomycota</taxon>
        <taxon>Saccharomycotina</taxon>
        <taxon>Saccharomycetes</taxon>
        <taxon>Phaffomycetales</taxon>
        <taxon>Wickerhamomycetaceae</taxon>
        <taxon>Wickerhamomyces</taxon>
    </lineage>
</organism>
<gene>
    <name evidence="2" type="ORF">WICPIJ_002976</name>
</gene>
<sequence>MGQVISSENIQKEHTIHTSIGSITGEILTSSLTKNASTVRYSRIPYALPPVGDLRWKKPVSMPNDHDYTGKYTTNGLLSYQPVRNIELNQHEKDNLVINFPKPTEYTENITYLNIFTPTGEAPKEGWPVYVYLHGGLLQNGDPVKFNPIEMFDVFGAVDEKFILVVPGYRINLFGFLGSDYLKAQKDGGANFGYWDQRESLKWVYKNIEHFGGDKEKVTCGGLSAGANSAFYQMLYEKYHPEEEQIIKRLVLNSNVVWHVPRESSEAQYQELLNKLDLTGETEEEKFEKLKSIDPDVLVKTIPKLSITTFRGILDHDFISDKYVQDLVSGDLSNWMKEKDLKFIIGEVANEGWLYSIANTPKTVGELESRLVEFYRQELVQPLLESYDINEDLSLDELKFRYGQIIGDGQTRYASRGFIGQVINTGFPLENIWRYKEEFMNQFVRQFIKDESFGLIHGFDINLWFHHEGIYSKEEIPKLRRFVRPIVDFLAYRDHKEAVNGIGYDGEYPWRNNKADYFNLLNSNGDVVYVKDEEWERGLGVAQKVYKAQL</sequence>
<protein>
    <recommendedName>
        <fullName evidence="1">Carboxylesterase type B domain-containing protein</fullName>
    </recommendedName>
</protein>
<dbReference type="AlphaFoldDB" id="A0A9P8Q800"/>
<name>A0A9P8Q800_WICPI</name>
<dbReference type="OrthoDB" id="6846267at2759"/>
<dbReference type="PANTHER" id="PTHR43142:SF8">
    <property type="entry name" value="CARBOXYLIC ESTER HYDROLASE"/>
    <property type="match status" value="1"/>
</dbReference>
<dbReference type="EMBL" id="JAEUBG010001678">
    <property type="protein sequence ID" value="KAH3686057.1"/>
    <property type="molecule type" value="Genomic_DNA"/>
</dbReference>
<dbReference type="Pfam" id="PF00135">
    <property type="entry name" value="COesterase"/>
    <property type="match status" value="1"/>
</dbReference>
<evidence type="ECO:0000313" key="3">
    <source>
        <dbReference type="Proteomes" id="UP000774326"/>
    </source>
</evidence>
<keyword evidence="3" id="KW-1185">Reference proteome</keyword>
<comment type="caution">
    <text evidence="2">The sequence shown here is derived from an EMBL/GenBank/DDBJ whole genome shotgun (WGS) entry which is preliminary data.</text>
</comment>
<dbReference type="InterPro" id="IPR029058">
    <property type="entry name" value="AB_hydrolase_fold"/>
</dbReference>
<proteinExistence type="predicted"/>